<dbReference type="EMBL" id="CM047906">
    <property type="protein sequence ID" value="KAJ0086841.1"/>
    <property type="molecule type" value="Genomic_DNA"/>
</dbReference>
<sequence length="170" mass="19140">MRGCRGLALCFAFSVHDPKGFWPHKRMKLNCNVQLEIIPTIKPSDTQMTPTVSMSVPLNSLAGTDHLWLFYISGTFLTNNDFFYLSGVSFGDKTDEGITMKVKACGLRPVYYFDIGEVIRASNNRSSNTSPVVLDPDRLAVTSTIIKRSRNYCPDPQPYPKRLKFYCLSA</sequence>
<gene>
    <name evidence="1" type="ORF">Patl1_07235</name>
</gene>
<organism evidence="1 2">
    <name type="scientific">Pistacia atlantica</name>
    <dbReference type="NCBI Taxonomy" id="434234"/>
    <lineage>
        <taxon>Eukaryota</taxon>
        <taxon>Viridiplantae</taxon>
        <taxon>Streptophyta</taxon>
        <taxon>Embryophyta</taxon>
        <taxon>Tracheophyta</taxon>
        <taxon>Spermatophyta</taxon>
        <taxon>Magnoliopsida</taxon>
        <taxon>eudicotyledons</taxon>
        <taxon>Gunneridae</taxon>
        <taxon>Pentapetalae</taxon>
        <taxon>rosids</taxon>
        <taxon>malvids</taxon>
        <taxon>Sapindales</taxon>
        <taxon>Anacardiaceae</taxon>
        <taxon>Pistacia</taxon>
    </lineage>
</organism>
<keyword evidence="2" id="KW-1185">Reference proteome</keyword>
<reference evidence="2" key="1">
    <citation type="journal article" date="2023" name="G3 (Bethesda)">
        <title>Genome assembly and association tests identify interacting loci associated with vigor, precocity, and sex in interspecific pistachio rootstocks.</title>
        <authorList>
            <person name="Palmer W."/>
            <person name="Jacygrad E."/>
            <person name="Sagayaradj S."/>
            <person name="Cavanaugh K."/>
            <person name="Han R."/>
            <person name="Bertier L."/>
            <person name="Beede B."/>
            <person name="Kafkas S."/>
            <person name="Golino D."/>
            <person name="Preece J."/>
            <person name="Michelmore R."/>
        </authorList>
    </citation>
    <scope>NUCLEOTIDE SEQUENCE [LARGE SCALE GENOMIC DNA]</scope>
</reference>
<dbReference type="Proteomes" id="UP001164250">
    <property type="component" value="Chromosome 10"/>
</dbReference>
<proteinExistence type="predicted"/>
<comment type="caution">
    <text evidence="1">The sequence shown here is derived from an EMBL/GenBank/DDBJ whole genome shotgun (WGS) entry which is preliminary data.</text>
</comment>
<evidence type="ECO:0000313" key="2">
    <source>
        <dbReference type="Proteomes" id="UP001164250"/>
    </source>
</evidence>
<name>A0ACC1AJG8_9ROSI</name>
<protein>
    <submittedName>
        <fullName evidence="1">Uncharacterized protein</fullName>
    </submittedName>
</protein>
<accession>A0ACC1AJG8</accession>
<evidence type="ECO:0000313" key="1">
    <source>
        <dbReference type="EMBL" id="KAJ0086841.1"/>
    </source>
</evidence>